<dbReference type="EMBL" id="BAMD01000034">
    <property type="protein sequence ID" value="GAF03957.1"/>
    <property type="molecule type" value="Genomic_DNA"/>
</dbReference>
<sequence length="56" mass="6568">MPDCVLFFEEQFLVFFFRFVSNVMYKVCACMSINAPTPEFIKNESTINNQQKADMC</sequence>
<accession>W7Y6S7</accession>
<gene>
    <name evidence="1" type="ORF">JCM21142_72647</name>
</gene>
<evidence type="ECO:0000313" key="2">
    <source>
        <dbReference type="Proteomes" id="UP000019402"/>
    </source>
</evidence>
<proteinExistence type="predicted"/>
<keyword evidence="2" id="KW-1185">Reference proteome</keyword>
<name>W7Y6S7_9BACT</name>
<dbReference type="AlphaFoldDB" id="W7Y6S7"/>
<dbReference type="Proteomes" id="UP000019402">
    <property type="component" value="Unassembled WGS sequence"/>
</dbReference>
<comment type="caution">
    <text evidence="1">The sequence shown here is derived from an EMBL/GenBank/DDBJ whole genome shotgun (WGS) entry which is preliminary data.</text>
</comment>
<evidence type="ECO:0000313" key="1">
    <source>
        <dbReference type="EMBL" id="GAF03957.1"/>
    </source>
</evidence>
<reference evidence="1 2" key="1">
    <citation type="journal article" date="2014" name="Genome Announc.">
        <title>Draft Genome Sequence of Cytophaga fermentans JCM 21142T, a Facultative Anaerobe Isolated from Marine Mud.</title>
        <authorList>
            <person name="Starns D."/>
            <person name="Oshima K."/>
            <person name="Suda W."/>
            <person name="Iino T."/>
            <person name="Yuki M."/>
            <person name="Inoue J."/>
            <person name="Kitamura K."/>
            <person name="Iida T."/>
            <person name="Darby A."/>
            <person name="Hattori M."/>
            <person name="Ohkuma M."/>
        </authorList>
    </citation>
    <scope>NUCLEOTIDE SEQUENCE [LARGE SCALE GENOMIC DNA]</scope>
    <source>
        <strain evidence="1 2">JCM 21142</strain>
    </source>
</reference>
<protein>
    <submittedName>
        <fullName evidence="1">Uncharacterized protein</fullName>
    </submittedName>
</protein>
<organism evidence="1 2">
    <name type="scientific">Saccharicrinis fermentans DSM 9555 = JCM 21142</name>
    <dbReference type="NCBI Taxonomy" id="869213"/>
    <lineage>
        <taxon>Bacteria</taxon>
        <taxon>Pseudomonadati</taxon>
        <taxon>Bacteroidota</taxon>
        <taxon>Bacteroidia</taxon>
        <taxon>Marinilabiliales</taxon>
        <taxon>Marinilabiliaceae</taxon>
        <taxon>Saccharicrinis</taxon>
    </lineage>
</organism>